<dbReference type="EMBL" id="CAJNOJ010000076">
    <property type="protein sequence ID" value="CAF1045401.1"/>
    <property type="molecule type" value="Genomic_DNA"/>
</dbReference>
<evidence type="ECO:0000313" key="5">
    <source>
        <dbReference type="Proteomes" id="UP000663852"/>
    </source>
</evidence>
<dbReference type="PROSITE" id="PS51450">
    <property type="entry name" value="LRR"/>
    <property type="match status" value="3"/>
</dbReference>
<dbReference type="Gene3D" id="3.80.10.10">
    <property type="entry name" value="Ribonuclease Inhibitor"/>
    <property type="match status" value="2"/>
</dbReference>
<evidence type="ECO:0000259" key="3">
    <source>
        <dbReference type="Pfam" id="PF23598"/>
    </source>
</evidence>
<dbReference type="InterPro" id="IPR003591">
    <property type="entry name" value="Leu-rich_rpt_typical-subtyp"/>
</dbReference>
<dbReference type="PANTHER" id="PTHR48051">
    <property type="match status" value="1"/>
</dbReference>
<dbReference type="InterPro" id="IPR032675">
    <property type="entry name" value="LRR_dom_sf"/>
</dbReference>
<dbReference type="SUPFAM" id="SSF52058">
    <property type="entry name" value="L domain-like"/>
    <property type="match status" value="1"/>
</dbReference>
<proteinExistence type="predicted"/>
<dbReference type="SMART" id="SM00364">
    <property type="entry name" value="LRR_BAC"/>
    <property type="match status" value="6"/>
</dbReference>
<protein>
    <recommendedName>
        <fullName evidence="3">Disease resistance R13L4/SHOC-2-like LRR domain-containing protein</fullName>
    </recommendedName>
</protein>
<evidence type="ECO:0000256" key="2">
    <source>
        <dbReference type="ARBA" id="ARBA00022737"/>
    </source>
</evidence>
<evidence type="ECO:0000256" key="1">
    <source>
        <dbReference type="ARBA" id="ARBA00022614"/>
    </source>
</evidence>
<dbReference type="Pfam" id="PF23598">
    <property type="entry name" value="LRR_14"/>
    <property type="match status" value="1"/>
</dbReference>
<organism evidence="4 5">
    <name type="scientific">Adineta ricciae</name>
    <name type="common">Rotifer</name>
    <dbReference type="NCBI Taxonomy" id="249248"/>
    <lineage>
        <taxon>Eukaryota</taxon>
        <taxon>Metazoa</taxon>
        <taxon>Spiralia</taxon>
        <taxon>Gnathifera</taxon>
        <taxon>Rotifera</taxon>
        <taxon>Eurotatoria</taxon>
        <taxon>Bdelloidea</taxon>
        <taxon>Adinetida</taxon>
        <taxon>Adinetidae</taxon>
        <taxon>Adineta</taxon>
    </lineage>
</organism>
<evidence type="ECO:0000313" key="4">
    <source>
        <dbReference type="EMBL" id="CAF1045401.1"/>
    </source>
</evidence>
<reference evidence="4" key="1">
    <citation type="submission" date="2021-02" db="EMBL/GenBank/DDBJ databases">
        <authorList>
            <person name="Nowell W R."/>
        </authorList>
    </citation>
    <scope>NUCLEOTIDE SEQUENCE</scope>
</reference>
<dbReference type="PANTHER" id="PTHR48051:SF1">
    <property type="entry name" value="RAS SUPPRESSOR PROTEIN 1"/>
    <property type="match status" value="1"/>
</dbReference>
<dbReference type="InterPro" id="IPR001611">
    <property type="entry name" value="Leu-rich_rpt"/>
</dbReference>
<dbReference type="OrthoDB" id="1394818at2759"/>
<dbReference type="GO" id="GO:0005737">
    <property type="term" value="C:cytoplasm"/>
    <property type="evidence" value="ECO:0007669"/>
    <property type="project" value="TreeGrafter"/>
</dbReference>
<accession>A0A814K1G6</accession>
<feature type="domain" description="Disease resistance R13L4/SHOC-2-like LRR" evidence="3">
    <location>
        <begin position="131"/>
        <end position="202"/>
    </location>
</feature>
<name>A0A814K1G6_ADIRI</name>
<dbReference type="SMART" id="SM00369">
    <property type="entry name" value="LRR_TYP"/>
    <property type="match status" value="6"/>
</dbReference>
<dbReference type="InterPro" id="IPR055414">
    <property type="entry name" value="LRR_R13L4/SHOC2-like"/>
</dbReference>
<keyword evidence="1" id="KW-0433">Leucine-rich repeat</keyword>
<keyword evidence="2" id="KW-0677">Repeat</keyword>
<comment type="caution">
    <text evidence="4">The sequence shown here is derived from an EMBL/GenBank/DDBJ whole genome shotgun (WGS) entry which is preliminary data.</text>
</comment>
<gene>
    <name evidence="4" type="ORF">EDS130_LOCUS17150</name>
</gene>
<dbReference type="AlphaFoldDB" id="A0A814K1G6"/>
<dbReference type="Proteomes" id="UP000663852">
    <property type="component" value="Unassembled WGS sequence"/>
</dbReference>
<sequence length="326" mass="36961">MLSSKSIRMPQLIEEPENNIHVLANNLSRSSTFEQIHSSNSSSVSATSNMDGRRIYCSGRDLHTISADVFAYPDISYLELSPTREACLNFQLNELPAAVGRLTELRILILDTNNLHSLPDELCNLRELLILVLSNNFLTTLPNAIGNLEQLESLHLANNRLRDLPASLFQLKNLTFLDLTSNKLRQLPDEIGQLTELQSLLLYDNRLRLLPDSIGMLKNLTTLWIGHNRLRTLPRTLTQLKQLDWKHNYSSTILDDNPLVNPPISVCRSGFAAIDKWHQKNSSVKPLNLHDIRKPNDVKQNIDTQSSIGDDTTSRFSVRISTEFYP</sequence>
<dbReference type="InterPro" id="IPR050216">
    <property type="entry name" value="LRR_domain-containing"/>
</dbReference>